<sequence>MFLVIVAQVFDGREELAYKVYRFEKQGSDFLRPINLIYTFHPSPEALSDLIGCQTTLSVEIIFSLILELTLMRFQFMSRRSKLLTGGFIINELS</sequence>
<name>A0ABX0VR61_9ENTR</name>
<keyword evidence="1" id="KW-0418">Kinase</keyword>
<protein>
    <submittedName>
        <fullName evidence="1">Shikimate kinase</fullName>
    </submittedName>
</protein>
<dbReference type="EMBL" id="SOYS01000010">
    <property type="protein sequence ID" value="NIY49427.1"/>
    <property type="molecule type" value="Genomic_DNA"/>
</dbReference>
<gene>
    <name evidence="1" type="ORF">E2L00_18435</name>
</gene>
<accession>A0ABX0VR61</accession>
<evidence type="ECO:0000313" key="2">
    <source>
        <dbReference type="Proteomes" id="UP000697927"/>
    </source>
</evidence>
<dbReference type="Proteomes" id="UP000697927">
    <property type="component" value="Unassembled WGS sequence"/>
</dbReference>
<proteinExistence type="predicted"/>
<organism evidence="1 2">
    <name type="scientific">Cedecea colo</name>
    <dbReference type="NCBI Taxonomy" id="2552946"/>
    <lineage>
        <taxon>Bacteria</taxon>
        <taxon>Pseudomonadati</taxon>
        <taxon>Pseudomonadota</taxon>
        <taxon>Gammaproteobacteria</taxon>
        <taxon>Enterobacterales</taxon>
        <taxon>Enterobacteriaceae</taxon>
        <taxon>Cedecea</taxon>
    </lineage>
</organism>
<evidence type="ECO:0000313" key="1">
    <source>
        <dbReference type="EMBL" id="NIY49427.1"/>
    </source>
</evidence>
<dbReference type="GO" id="GO:0016301">
    <property type="term" value="F:kinase activity"/>
    <property type="evidence" value="ECO:0007669"/>
    <property type="project" value="UniProtKB-KW"/>
</dbReference>
<keyword evidence="2" id="KW-1185">Reference proteome</keyword>
<comment type="caution">
    <text evidence="1">The sequence shown here is derived from an EMBL/GenBank/DDBJ whole genome shotgun (WGS) entry which is preliminary data.</text>
</comment>
<keyword evidence="1" id="KW-0808">Transferase</keyword>
<reference evidence="1 2" key="1">
    <citation type="journal article" date="2020" name="Microorganisms">
        <title>Polyphasic Characterisation of Cedecea colo sp. nov., a New Enteric Bacterium Isolated from the Koala Hindgut.</title>
        <authorList>
            <person name="Boath J.M."/>
            <person name="Dakhal S."/>
            <person name="Van T.T.H."/>
            <person name="Moore R.J."/>
            <person name="Dekiwadia C."/>
            <person name="Macreadie I.G."/>
        </authorList>
    </citation>
    <scope>NUCLEOTIDE SEQUENCE [LARGE SCALE GENOMIC DNA]</scope>
    <source>
        <strain evidence="1 2">ZA</strain>
    </source>
</reference>